<evidence type="ECO:0000313" key="2">
    <source>
        <dbReference type="EMBL" id="GER49837.1"/>
    </source>
</evidence>
<dbReference type="AlphaFoldDB" id="A0A5A7QZH8"/>
<gene>
    <name evidence="2" type="ORF">STAS_27109</name>
</gene>
<keyword evidence="2" id="KW-0328">Glycosyltransferase</keyword>
<protein>
    <submittedName>
        <fullName evidence="2">Core-2/I-branching beta-1,6-N-acetylglucosaminyltransferase family protein</fullName>
    </submittedName>
</protein>
<proteinExistence type="predicted"/>
<organism evidence="2 3">
    <name type="scientific">Striga asiatica</name>
    <name type="common">Asiatic witchweed</name>
    <name type="synonym">Buchnera asiatica</name>
    <dbReference type="NCBI Taxonomy" id="4170"/>
    <lineage>
        <taxon>Eukaryota</taxon>
        <taxon>Viridiplantae</taxon>
        <taxon>Streptophyta</taxon>
        <taxon>Embryophyta</taxon>
        <taxon>Tracheophyta</taxon>
        <taxon>Spermatophyta</taxon>
        <taxon>Magnoliopsida</taxon>
        <taxon>eudicotyledons</taxon>
        <taxon>Gunneridae</taxon>
        <taxon>Pentapetalae</taxon>
        <taxon>asterids</taxon>
        <taxon>lamiids</taxon>
        <taxon>Lamiales</taxon>
        <taxon>Orobanchaceae</taxon>
        <taxon>Buchnereae</taxon>
        <taxon>Striga</taxon>
    </lineage>
</organism>
<feature type="compositionally biased region" description="Polar residues" evidence="1">
    <location>
        <begin position="8"/>
        <end position="18"/>
    </location>
</feature>
<dbReference type="EMBL" id="BKCP01008848">
    <property type="protein sequence ID" value="GER49837.1"/>
    <property type="molecule type" value="Genomic_DNA"/>
</dbReference>
<feature type="region of interest" description="Disordered" evidence="1">
    <location>
        <begin position="1"/>
        <end position="24"/>
    </location>
</feature>
<reference evidence="3" key="1">
    <citation type="journal article" date="2019" name="Curr. Biol.">
        <title>Genome Sequence of Striga asiatica Provides Insight into the Evolution of Plant Parasitism.</title>
        <authorList>
            <person name="Yoshida S."/>
            <person name="Kim S."/>
            <person name="Wafula E.K."/>
            <person name="Tanskanen J."/>
            <person name="Kim Y.M."/>
            <person name="Honaas L."/>
            <person name="Yang Z."/>
            <person name="Spallek T."/>
            <person name="Conn C.E."/>
            <person name="Ichihashi Y."/>
            <person name="Cheong K."/>
            <person name="Cui S."/>
            <person name="Der J.P."/>
            <person name="Gundlach H."/>
            <person name="Jiao Y."/>
            <person name="Hori C."/>
            <person name="Ishida J.K."/>
            <person name="Kasahara H."/>
            <person name="Kiba T."/>
            <person name="Kim M.S."/>
            <person name="Koo N."/>
            <person name="Laohavisit A."/>
            <person name="Lee Y.H."/>
            <person name="Lumba S."/>
            <person name="McCourt P."/>
            <person name="Mortimer J.C."/>
            <person name="Mutuku J.M."/>
            <person name="Nomura T."/>
            <person name="Sasaki-Sekimoto Y."/>
            <person name="Seto Y."/>
            <person name="Wang Y."/>
            <person name="Wakatake T."/>
            <person name="Sakakibara H."/>
            <person name="Demura T."/>
            <person name="Yamaguchi S."/>
            <person name="Yoneyama K."/>
            <person name="Manabe R.I."/>
            <person name="Nelson D.C."/>
            <person name="Schulman A.H."/>
            <person name="Timko M.P."/>
            <person name="dePamphilis C.W."/>
            <person name="Choi D."/>
            <person name="Shirasu K."/>
        </authorList>
    </citation>
    <scope>NUCLEOTIDE SEQUENCE [LARGE SCALE GENOMIC DNA]</scope>
    <source>
        <strain evidence="3">cv. UVA1</strain>
    </source>
</reference>
<dbReference type="Proteomes" id="UP000325081">
    <property type="component" value="Unassembled WGS sequence"/>
</dbReference>
<evidence type="ECO:0000256" key="1">
    <source>
        <dbReference type="SAM" id="MobiDB-lite"/>
    </source>
</evidence>
<keyword evidence="2" id="KW-0808">Transferase</keyword>
<name>A0A5A7QZH8_STRAF</name>
<accession>A0A5A7QZH8</accession>
<evidence type="ECO:0000313" key="3">
    <source>
        <dbReference type="Proteomes" id="UP000325081"/>
    </source>
</evidence>
<sequence>MGGRKSSCVETQKAENQNTGGGAAWSVGVVTNAQIEHLTIEPQIWSLTRDDHGQGGRQAGWRISVEGGQATSDNLTPGSGVFPSQPSLSLTFRLPVLLISSLSISSRPTSNMTVTQIPQGRDMNRQPRETQFLPSFLYKSQPTHPITLCRRWLRRTNSGAVTRD</sequence>
<dbReference type="GO" id="GO:0016757">
    <property type="term" value="F:glycosyltransferase activity"/>
    <property type="evidence" value="ECO:0007669"/>
    <property type="project" value="UniProtKB-KW"/>
</dbReference>
<comment type="caution">
    <text evidence="2">The sequence shown here is derived from an EMBL/GenBank/DDBJ whole genome shotgun (WGS) entry which is preliminary data.</text>
</comment>
<keyword evidence="3" id="KW-1185">Reference proteome</keyword>